<sequence length="524" mass="55328">MTGRAVAARTPRTMPRRRRGVNARRGRRDRVDKASFISRGDSRPMSPLDDPVSPSSGHGASLPAAGPDLQRALLESRQRWRDFASLAADLLFETDAEGRLTFLAPEAPLGWLAAALLGRPGRDLLAAPEPDPFARRAAAGTLRAWFRRPDGGSACLHLALAPLADAAGRFAGLRGAGRDVTQEMAESAAQAAALRRAEVLQHLVSRVRREVLAPRMLTATLDSLRTALGCDGAAVLAWGEAGLTAPHREGADPSPFLATLGGRPGPRAPAFRSGPGGEALALIPRAQAAPAPGGEPPQALLAWRGAGRPGFDADDRHLLVAMADMLFVVLGNQALQQRLEQQARTDALTGLLNRGAFLDDLARRLGRQALDPARAGKALGALIFLDLDNLKPINDRMGHEAGDAALVAIAGLLREMTRPIDLAARLGGDEFALWLEDMDAERAAARAAALCAAAAGLANRPGRRAPPLTVSIGCAIRRPGAVEAPESLIARADAAMYDAKRGGRNRWALATEPEIPALPRRLAS</sequence>
<feature type="compositionally biased region" description="Basic residues" evidence="3">
    <location>
        <begin position="14"/>
        <end position="28"/>
    </location>
</feature>
<dbReference type="EC" id="2.7.7.65" evidence="1"/>
<dbReference type="GO" id="GO:0043709">
    <property type="term" value="P:cell adhesion involved in single-species biofilm formation"/>
    <property type="evidence" value="ECO:0007669"/>
    <property type="project" value="TreeGrafter"/>
</dbReference>
<comment type="caution">
    <text evidence="5">The sequence shown here is derived from an EMBL/GenBank/DDBJ whole genome shotgun (WGS) entry which is preliminary data.</text>
</comment>
<dbReference type="GO" id="GO:1902201">
    <property type="term" value="P:negative regulation of bacterial-type flagellum-dependent cell motility"/>
    <property type="evidence" value="ECO:0007669"/>
    <property type="project" value="TreeGrafter"/>
</dbReference>
<dbReference type="SUPFAM" id="SSF55073">
    <property type="entry name" value="Nucleotide cyclase"/>
    <property type="match status" value="1"/>
</dbReference>
<evidence type="ECO:0000256" key="2">
    <source>
        <dbReference type="ARBA" id="ARBA00034247"/>
    </source>
</evidence>
<dbReference type="SUPFAM" id="SSF55785">
    <property type="entry name" value="PYP-like sensor domain (PAS domain)"/>
    <property type="match status" value="1"/>
</dbReference>
<dbReference type="InterPro" id="IPR000014">
    <property type="entry name" value="PAS"/>
</dbReference>
<organism evidence="5 6">
    <name type="scientific">Roseicella frigidaeris</name>
    <dbReference type="NCBI Taxonomy" id="2230885"/>
    <lineage>
        <taxon>Bacteria</taxon>
        <taxon>Pseudomonadati</taxon>
        <taxon>Pseudomonadota</taxon>
        <taxon>Alphaproteobacteria</taxon>
        <taxon>Acetobacterales</taxon>
        <taxon>Roseomonadaceae</taxon>
        <taxon>Roseicella</taxon>
    </lineage>
</organism>
<dbReference type="InterPro" id="IPR000160">
    <property type="entry name" value="GGDEF_dom"/>
</dbReference>
<dbReference type="InterPro" id="IPR035965">
    <property type="entry name" value="PAS-like_dom_sf"/>
</dbReference>
<dbReference type="CDD" id="cd01949">
    <property type="entry name" value="GGDEF"/>
    <property type="match status" value="1"/>
</dbReference>
<dbReference type="InterPro" id="IPR029787">
    <property type="entry name" value="Nucleotide_cyclase"/>
</dbReference>
<dbReference type="InterPro" id="IPR050469">
    <property type="entry name" value="Diguanylate_Cyclase"/>
</dbReference>
<comment type="catalytic activity">
    <reaction evidence="2">
        <text>2 GTP = 3',3'-c-di-GMP + 2 diphosphate</text>
        <dbReference type="Rhea" id="RHEA:24898"/>
        <dbReference type="ChEBI" id="CHEBI:33019"/>
        <dbReference type="ChEBI" id="CHEBI:37565"/>
        <dbReference type="ChEBI" id="CHEBI:58805"/>
        <dbReference type="EC" id="2.7.7.65"/>
    </reaction>
</comment>
<dbReference type="NCBIfam" id="TIGR00254">
    <property type="entry name" value="GGDEF"/>
    <property type="match status" value="1"/>
</dbReference>
<feature type="compositionally biased region" description="Low complexity" evidence="3">
    <location>
        <begin position="1"/>
        <end position="13"/>
    </location>
</feature>
<evidence type="ECO:0000259" key="4">
    <source>
        <dbReference type="PROSITE" id="PS50887"/>
    </source>
</evidence>
<protein>
    <recommendedName>
        <fullName evidence="1">diguanylate cyclase</fullName>
        <ecNumber evidence="1">2.7.7.65</ecNumber>
    </recommendedName>
</protein>
<dbReference type="SMART" id="SM00267">
    <property type="entry name" value="GGDEF"/>
    <property type="match status" value="1"/>
</dbReference>
<dbReference type="PROSITE" id="PS50887">
    <property type="entry name" value="GGDEF"/>
    <property type="match status" value="1"/>
</dbReference>
<dbReference type="EMBL" id="QLIX01000003">
    <property type="protein sequence ID" value="RAI59839.1"/>
    <property type="molecule type" value="Genomic_DNA"/>
</dbReference>
<dbReference type="InterPro" id="IPR043128">
    <property type="entry name" value="Rev_trsase/Diguanyl_cyclase"/>
</dbReference>
<name>A0A327MAX7_9PROT</name>
<dbReference type="AlphaFoldDB" id="A0A327MAX7"/>
<accession>A0A327MAX7</accession>
<evidence type="ECO:0000313" key="5">
    <source>
        <dbReference type="EMBL" id="RAI59839.1"/>
    </source>
</evidence>
<dbReference type="CDD" id="cd00130">
    <property type="entry name" value="PAS"/>
    <property type="match status" value="1"/>
</dbReference>
<dbReference type="Pfam" id="PF00990">
    <property type="entry name" value="GGDEF"/>
    <property type="match status" value="1"/>
</dbReference>
<reference evidence="6" key="1">
    <citation type="submission" date="2018-06" db="EMBL/GenBank/DDBJ databases">
        <authorList>
            <person name="Khan S.A."/>
        </authorList>
    </citation>
    <scope>NUCLEOTIDE SEQUENCE [LARGE SCALE GENOMIC DNA]</scope>
    <source>
        <strain evidence="6">DB-1506</strain>
    </source>
</reference>
<dbReference type="GO" id="GO:0005886">
    <property type="term" value="C:plasma membrane"/>
    <property type="evidence" value="ECO:0007669"/>
    <property type="project" value="TreeGrafter"/>
</dbReference>
<dbReference type="Gene3D" id="3.30.70.270">
    <property type="match status" value="1"/>
</dbReference>
<evidence type="ECO:0000256" key="3">
    <source>
        <dbReference type="SAM" id="MobiDB-lite"/>
    </source>
</evidence>
<dbReference type="Gene3D" id="3.30.450.20">
    <property type="entry name" value="PAS domain"/>
    <property type="match status" value="1"/>
</dbReference>
<keyword evidence="6" id="KW-1185">Reference proteome</keyword>
<dbReference type="GO" id="GO:0052621">
    <property type="term" value="F:diguanylate cyclase activity"/>
    <property type="evidence" value="ECO:0007669"/>
    <property type="project" value="UniProtKB-EC"/>
</dbReference>
<feature type="region of interest" description="Disordered" evidence="3">
    <location>
        <begin position="1"/>
        <end position="65"/>
    </location>
</feature>
<dbReference type="NCBIfam" id="TIGR00229">
    <property type="entry name" value="sensory_box"/>
    <property type="match status" value="1"/>
</dbReference>
<proteinExistence type="predicted"/>
<gene>
    <name evidence="5" type="ORF">DOO78_06205</name>
</gene>
<dbReference type="PANTHER" id="PTHR45138:SF9">
    <property type="entry name" value="DIGUANYLATE CYCLASE DGCM-RELATED"/>
    <property type="match status" value="1"/>
</dbReference>
<dbReference type="Proteomes" id="UP000249065">
    <property type="component" value="Unassembled WGS sequence"/>
</dbReference>
<dbReference type="PANTHER" id="PTHR45138">
    <property type="entry name" value="REGULATORY COMPONENTS OF SENSORY TRANSDUCTION SYSTEM"/>
    <property type="match status" value="1"/>
</dbReference>
<evidence type="ECO:0000256" key="1">
    <source>
        <dbReference type="ARBA" id="ARBA00012528"/>
    </source>
</evidence>
<evidence type="ECO:0000313" key="6">
    <source>
        <dbReference type="Proteomes" id="UP000249065"/>
    </source>
</evidence>
<feature type="domain" description="GGDEF" evidence="4">
    <location>
        <begin position="378"/>
        <end position="512"/>
    </location>
</feature>